<sequence length="101" mass="11318">MDLLYFLAAWSKKDKESPVITLIGDSKITLTYGQPFNDPGVNIFDNSDKTLKPVVGDDKVDTNKFGIYVITYNAAYSTGNKATEVKERLLLKKVLFIKLIV</sequence>
<reference evidence="2 3" key="1">
    <citation type="submission" date="2016-02" db="EMBL/GenBank/DDBJ databases">
        <title>Genome sequence of Clostridium colicanis DSM 13634.</title>
        <authorList>
            <person name="Poehlein A."/>
            <person name="Daniel R."/>
        </authorList>
    </citation>
    <scope>NUCLEOTIDE SEQUENCE [LARGE SCALE GENOMIC DNA]</scope>
    <source>
        <strain evidence="2 3">DSM 13634</strain>
    </source>
</reference>
<dbReference type="STRING" id="1121305.CLCOL_07180"/>
<comment type="caution">
    <text evidence="2">The sequence shown here is derived from an EMBL/GenBank/DDBJ whole genome shotgun (WGS) entry which is preliminary data.</text>
</comment>
<dbReference type="RefSeq" id="WP_061857639.1">
    <property type="nucleotide sequence ID" value="NZ_LTBB01000003.1"/>
</dbReference>
<evidence type="ECO:0000313" key="2">
    <source>
        <dbReference type="EMBL" id="KYH29487.1"/>
    </source>
</evidence>
<dbReference type="Proteomes" id="UP000075374">
    <property type="component" value="Unassembled WGS sequence"/>
</dbReference>
<proteinExistence type="predicted"/>
<evidence type="ECO:0000259" key="1">
    <source>
        <dbReference type="Pfam" id="PF16403"/>
    </source>
</evidence>
<name>A0A151AQ09_9CLOT</name>
<dbReference type="InterPro" id="IPR032179">
    <property type="entry name" value="Cry22Aa_Ig-like"/>
</dbReference>
<accession>A0A151AQ09</accession>
<dbReference type="Gene3D" id="2.60.40.10">
    <property type="entry name" value="Immunoglobulins"/>
    <property type="match status" value="1"/>
</dbReference>
<feature type="domain" description="Pesticidal crystal protein Cry22Aa Ig-like" evidence="1">
    <location>
        <begin position="20"/>
        <end position="83"/>
    </location>
</feature>
<organism evidence="2 3">
    <name type="scientific">Clostridium colicanis DSM 13634</name>
    <dbReference type="NCBI Taxonomy" id="1121305"/>
    <lineage>
        <taxon>Bacteria</taxon>
        <taxon>Bacillati</taxon>
        <taxon>Bacillota</taxon>
        <taxon>Clostridia</taxon>
        <taxon>Eubacteriales</taxon>
        <taxon>Clostridiaceae</taxon>
        <taxon>Clostridium</taxon>
    </lineage>
</organism>
<dbReference type="EMBL" id="LTBB01000003">
    <property type="protein sequence ID" value="KYH29487.1"/>
    <property type="molecule type" value="Genomic_DNA"/>
</dbReference>
<dbReference type="Pfam" id="PF16403">
    <property type="entry name" value="Bact_surface_Ig-like"/>
    <property type="match status" value="1"/>
</dbReference>
<dbReference type="InterPro" id="IPR013783">
    <property type="entry name" value="Ig-like_fold"/>
</dbReference>
<keyword evidence="3" id="KW-1185">Reference proteome</keyword>
<dbReference type="AlphaFoldDB" id="A0A151AQ09"/>
<gene>
    <name evidence="2" type="ORF">CLCOL_07180</name>
</gene>
<protein>
    <recommendedName>
        <fullName evidence="1">Pesticidal crystal protein Cry22Aa Ig-like domain-containing protein</fullName>
    </recommendedName>
</protein>
<evidence type="ECO:0000313" key="3">
    <source>
        <dbReference type="Proteomes" id="UP000075374"/>
    </source>
</evidence>
<dbReference type="PATRIC" id="fig|1121305.3.peg.729"/>